<name>A0A1F5CB61_9BACT</name>
<proteinExistence type="predicted"/>
<dbReference type="Pfam" id="PF00198">
    <property type="entry name" value="2-oxoacid_dh"/>
    <property type="match status" value="1"/>
</dbReference>
<dbReference type="GO" id="GO:0031405">
    <property type="term" value="F:lipoic acid binding"/>
    <property type="evidence" value="ECO:0007669"/>
    <property type="project" value="TreeGrafter"/>
</dbReference>
<evidence type="ECO:0000259" key="4">
    <source>
        <dbReference type="Pfam" id="PF00198"/>
    </source>
</evidence>
<dbReference type="PANTHER" id="PTHR43178">
    <property type="entry name" value="DIHYDROLIPOAMIDE ACETYLTRANSFERASE COMPONENT OF PYRUVATE DEHYDROGENASE COMPLEX"/>
    <property type="match status" value="1"/>
</dbReference>
<comment type="cofactor">
    <cofactor evidence="1">
        <name>(R)-lipoate</name>
        <dbReference type="ChEBI" id="CHEBI:83088"/>
    </cofactor>
</comment>
<dbReference type="InterPro" id="IPR001078">
    <property type="entry name" value="2-oxoacid_DH_actylTfrase"/>
</dbReference>
<dbReference type="InterPro" id="IPR050743">
    <property type="entry name" value="2-oxoacid_DH_E2_comp"/>
</dbReference>
<dbReference type="GO" id="GO:0016407">
    <property type="term" value="F:acetyltransferase activity"/>
    <property type="evidence" value="ECO:0007669"/>
    <property type="project" value="TreeGrafter"/>
</dbReference>
<dbReference type="SUPFAM" id="SSF52777">
    <property type="entry name" value="CoA-dependent acyltransferases"/>
    <property type="match status" value="1"/>
</dbReference>
<sequence length="252" mass="28302">MIVPELELETVEPSFRRLAIADNLRRSLATKVLVAAAVEVNLTDFMFFRDIFKKKFESQWQAPFRIEIFMLKAMAEALKEYPALNSWFVTVPTPASSEAPSTAVASPPVYQIRMYKSINIGLAFADEKGLIVPVVKDADQKDYAALAKEIERLYQGVKNGKLPPRDYKSGTITFNNPGALGGVDGFSIPPPEQSAIVSLHKIEDVQRFNKCWCKEAKLNLVFDHQACDGREALGFLNSIKSYFESEKYKSHT</sequence>
<comment type="caution">
    <text evidence="5">The sequence shown here is derived from an EMBL/GenBank/DDBJ whole genome shotgun (WGS) entry which is preliminary data.</text>
</comment>
<dbReference type="PANTHER" id="PTHR43178:SF5">
    <property type="entry name" value="LIPOAMIDE ACYLTRANSFERASE COMPONENT OF BRANCHED-CHAIN ALPHA-KETO ACID DEHYDROGENASE COMPLEX, MITOCHONDRIAL"/>
    <property type="match status" value="1"/>
</dbReference>
<keyword evidence="3" id="KW-0012">Acyltransferase</keyword>
<reference evidence="5 6" key="1">
    <citation type="journal article" date="2016" name="Nat. Commun.">
        <title>Thousands of microbial genomes shed light on interconnected biogeochemical processes in an aquifer system.</title>
        <authorList>
            <person name="Anantharaman K."/>
            <person name="Brown C.T."/>
            <person name="Hug L.A."/>
            <person name="Sharon I."/>
            <person name="Castelle C.J."/>
            <person name="Probst A.J."/>
            <person name="Thomas B.C."/>
            <person name="Singh A."/>
            <person name="Wilkins M.J."/>
            <person name="Karaoz U."/>
            <person name="Brodie E.L."/>
            <person name="Williams K.H."/>
            <person name="Hubbard S.S."/>
            <person name="Banfield J.F."/>
        </authorList>
    </citation>
    <scope>NUCLEOTIDE SEQUENCE [LARGE SCALE GENOMIC DNA]</scope>
</reference>
<feature type="domain" description="2-oxoacid dehydrogenase acyltransferase catalytic" evidence="4">
    <location>
        <begin position="10"/>
        <end position="245"/>
    </location>
</feature>
<gene>
    <name evidence="5" type="ORF">A3I30_02625</name>
</gene>
<dbReference type="AlphaFoldDB" id="A0A1F5CB61"/>
<evidence type="ECO:0000256" key="3">
    <source>
        <dbReference type="ARBA" id="ARBA00023315"/>
    </source>
</evidence>
<dbReference type="EMBL" id="MEYV01000011">
    <property type="protein sequence ID" value="OGD40141.1"/>
    <property type="molecule type" value="Genomic_DNA"/>
</dbReference>
<organism evidence="5 6">
    <name type="scientific">Candidatus Azambacteria bacterium RIFCSPLOWO2_02_FULL_44_14</name>
    <dbReference type="NCBI Taxonomy" id="1797306"/>
    <lineage>
        <taxon>Bacteria</taxon>
        <taxon>Candidatus Azamiibacteriota</taxon>
    </lineage>
</organism>
<evidence type="ECO:0000313" key="6">
    <source>
        <dbReference type="Proteomes" id="UP000177197"/>
    </source>
</evidence>
<dbReference type="Gene3D" id="3.30.559.10">
    <property type="entry name" value="Chloramphenicol acetyltransferase-like domain"/>
    <property type="match status" value="1"/>
</dbReference>
<protein>
    <recommendedName>
        <fullName evidence="4">2-oxoacid dehydrogenase acyltransferase catalytic domain-containing protein</fullName>
    </recommendedName>
</protein>
<evidence type="ECO:0000313" key="5">
    <source>
        <dbReference type="EMBL" id="OGD40141.1"/>
    </source>
</evidence>
<dbReference type="GO" id="GO:0005737">
    <property type="term" value="C:cytoplasm"/>
    <property type="evidence" value="ECO:0007669"/>
    <property type="project" value="TreeGrafter"/>
</dbReference>
<keyword evidence="2" id="KW-0808">Transferase</keyword>
<dbReference type="InterPro" id="IPR023213">
    <property type="entry name" value="CAT-like_dom_sf"/>
</dbReference>
<evidence type="ECO:0000256" key="2">
    <source>
        <dbReference type="ARBA" id="ARBA00022679"/>
    </source>
</evidence>
<accession>A0A1F5CB61</accession>
<evidence type="ECO:0000256" key="1">
    <source>
        <dbReference type="ARBA" id="ARBA00001938"/>
    </source>
</evidence>
<dbReference type="Proteomes" id="UP000177197">
    <property type="component" value="Unassembled WGS sequence"/>
</dbReference>